<organism evidence="3 4">
    <name type="scientific">Saccharopolyspora griseoalba</name>
    <dbReference type="NCBI Taxonomy" id="1431848"/>
    <lineage>
        <taxon>Bacteria</taxon>
        <taxon>Bacillati</taxon>
        <taxon>Actinomycetota</taxon>
        <taxon>Actinomycetes</taxon>
        <taxon>Pseudonocardiales</taxon>
        <taxon>Pseudonocardiaceae</taxon>
        <taxon>Saccharopolyspora</taxon>
    </lineage>
</organism>
<keyword evidence="2" id="KW-0732">Signal</keyword>
<feature type="region of interest" description="Disordered" evidence="1">
    <location>
        <begin position="41"/>
        <end position="70"/>
    </location>
</feature>
<evidence type="ECO:0000256" key="2">
    <source>
        <dbReference type="SAM" id="SignalP"/>
    </source>
</evidence>
<gene>
    <name evidence="3" type="ORF">ACFQRI_14305</name>
</gene>
<proteinExistence type="predicted"/>
<sequence length="357" mass="37543">MQTWAKRGVQAALVTGGMLAVGSGVASAGDAPQRPMPLGESVFPPTRGHGGPAPDAQRNRPVVDERSGPALAGRLDVERDLMPSVENEMTRELPALRFLNSPLQLAGWVADPSAAKPLDLGRSAHGQPPVTPSEGFQRSLSWAGPIGEVVQHEEPSADLVIPHDDLVYFDGFGQAEGIMDLWDPALAGQGDSDLLALDSVDLTDAELPGFRDRLHTVPPLVLANALSILPVEPSPRAEFVPLHVPGEDQAKVDEVPPLDGLSPDELGRIVGTSVRGGPGASAPLPGLGRLNALEGGHTSVPAPSRINAALDEQPRTGDSPLLHTLPDVRDATTPMPALTPEMIRAFEEAETMVMARI</sequence>
<evidence type="ECO:0000313" key="4">
    <source>
        <dbReference type="Proteomes" id="UP001596504"/>
    </source>
</evidence>
<reference evidence="4" key="1">
    <citation type="journal article" date="2019" name="Int. J. Syst. Evol. Microbiol.">
        <title>The Global Catalogue of Microorganisms (GCM) 10K type strain sequencing project: providing services to taxonomists for standard genome sequencing and annotation.</title>
        <authorList>
            <consortium name="The Broad Institute Genomics Platform"/>
            <consortium name="The Broad Institute Genome Sequencing Center for Infectious Disease"/>
            <person name="Wu L."/>
            <person name="Ma J."/>
        </authorList>
    </citation>
    <scope>NUCLEOTIDE SEQUENCE [LARGE SCALE GENOMIC DNA]</scope>
    <source>
        <strain evidence="4">WLHS5</strain>
    </source>
</reference>
<keyword evidence="4" id="KW-1185">Reference proteome</keyword>
<feature type="compositionally biased region" description="Basic and acidic residues" evidence="1">
    <location>
        <begin position="57"/>
        <end position="67"/>
    </location>
</feature>
<dbReference type="EMBL" id="JBHTCJ010000006">
    <property type="protein sequence ID" value="MFC7342573.1"/>
    <property type="molecule type" value="Genomic_DNA"/>
</dbReference>
<feature type="chain" id="PRO_5045418331" evidence="2">
    <location>
        <begin position="29"/>
        <end position="357"/>
    </location>
</feature>
<evidence type="ECO:0000256" key="1">
    <source>
        <dbReference type="SAM" id="MobiDB-lite"/>
    </source>
</evidence>
<feature type="region of interest" description="Disordered" evidence="1">
    <location>
        <begin position="311"/>
        <end position="334"/>
    </location>
</feature>
<feature type="signal peptide" evidence="2">
    <location>
        <begin position="1"/>
        <end position="28"/>
    </location>
</feature>
<dbReference type="Proteomes" id="UP001596504">
    <property type="component" value="Unassembled WGS sequence"/>
</dbReference>
<evidence type="ECO:0000313" key="3">
    <source>
        <dbReference type="EMBL" id="MFC7342573.1"/>
    </source>
</evidence>
<dbReference type="RefSeq" id="WP_380668582.1">
    <property type="nucleotide sequence ID" value="NZ_JBHTCJ010000006.1"/>
</dbReference>
<name>A0ABW2LJL9_9PSEU</name>
<protein>
    <submittedName>
        <fullName evidence="3">Uncharacterized protein</fullName>
    </submittedName>
</protein>
<comment type="caution">
    <text evidence="3">The sequence shown here is derived from an EMBL/GenBank/DDBJ whole genome shotgun (WGS) entry which is preliminary data.</text>
</comment>
<accession>A0ABW2LJL9</accession>